<feature type="region of interest" description="Disordered" evidence="1">
    <location>
        <begin position="518"/>
        <end position="590"/>
    </location>
</feature>
<accession>A0ABP0K697</accession>
<protein>
    <submittedName>
        <fullName evidence="2">Uncharacterized protein</fullName>
    </submittedName>
</protein>
<feature type="compositionally biased region" description="Basic and acidic residues" evidence="1">
    <location>
        <begin position="48"/>
        <end position="57"/>
    </location>
</feature>
<name>A0ABP0K697_9DINO</name>
<reference evidence="2 3" key="1">
    <citation type="submission" date="2024-02" db="EMBL/GenBank/DDBJ databases">
        <authorList>
            <person name="Chen Y."/>
            <person name="Shah S."/>
            <person name="Dougan E. K."/>
            <person name="Thang M."/>
            <person name="Chan C."/>
        </authorList>
    </citation>
    <scope>NUCLEOTIDE SEQUENCE [LARGE SCALE GENOMIC DNA]</scope>
</reference>
<evidence type="ECO:0000256" key="1">
    <source>
        <dbReference type="SAM" id="MobiDB-lite"/>
    </source>
</evidence>
<keyword evidence="3" id="KW-1185">Reference proteome</keyword>
<feature type="compositionally biased region" description="Basic and acidic residues" evidence="1">
    <location>
        <begin position="544"/>
        <end position="558"/>
    </location>
</feature>
<feature type="region of interest" description="Disordered" evidence="1">
    <location>
        <begin position="185"/>
        <end position="262"/>
    </location>
</feature>
<sequence length="590" mass="68023">MECKVIGVAGRGFPGAAPPGVCVSVVSVRDGRVTSRKRVNDDDEEEAAHEQGRTREDFETLDGTKETVGDIFWKLREPFLWEEKARCAAGERRELRIRVANVASVRLMMHGDNTEDAQLWRDLGDPDVGYQVKLVLRLVPSKHSEQERSKRLLRIQQRQIELEMMQRIPADKLLEWETSRKHRSASAIQRTWKSKRQTGKRTSVEARRRNRAARGEELHLDGDDESDRYLDLTPPGSPRGSDEEAKGGDLMDDTGADETEDDDLKQMQVLFDQISREAFDRKQETVRFSTHEQYQHLIEQSRQVERAWPAFEYEQRRREGQARQRRKVLRKVDRLCNKLDAACVGPLDKKNENEEEDAKASVKREWPLSKARSVVEQARTRHVAALQNVHLGKDWWRVRLGNEERDVRKLKPSKPPWSGTQDSGVRGELASAENELSRWWIAFASGNPSSVDAILDSRYQDESLYDVFDDAVRRETERLIREAEQKLKARESPLLATALSCPPHRLGRLRDFIKAQYRQQRDNGVEPERRPLERRPAPMSPNRVDPDDRQISPRKPDPRSPVATRSRESGAPQALGQRKHRALLPLRRPG</sequence>
<organism evidence="2 3">
    <name type="scientific">Durusdinium trenchii</name>
    <dbReference type="NCBI Taxonomy" id="1381693"/>
    <lineage>
        <taxon>Eukaryota</taxon>
        <taxon>Sar</taxon>
        <taxon>Alveolata</taxon>
        <taxon>Dinophyceae</taxon>
        <taxon>Suessiales</taxon>
        <taxon>Symbiodiniaceae</taxon>
        <taxon>Durusdinium</taxon>
    </lineage>
</organism>
<feature type="compositionally biased region" description="Basic and acidic residues" evidence="1">
    <location>
        <begin position="240"/>
        <end position="249"/>
    </location>
</feature>
<gene>
    <name evidence="2" type="ORF">SCF082_LOCUS15723</name>
</gene>
<feature type="compositionally biased region" description="Basic and acidic residues" evidence="1">
    <location>
        <begin position="202"/>
        <end position="221"/>
    </location>
</feature>
<evidence type="ECO:0000313" key="3">
    <source>
        <dbReference type="Proteomes" id="UP001642464"/>
    </source>
</evidence>
<feature type="region of interest" description="Disordered" evidence="1">
    <location>
        <begin position="36"/>
        <end position="57"/>
    </location>
</feature>
<feature type="compositionally biased region" description="Basic and acidic residues" evidence="1">
    <location>
        <begin position="518"/>
        <end position="536"/>
    </location>
</feature>
<comment type="caution">
    <text evidence="2">The sequence shown here is derived from an EMBL/GenBank/DDBJ whole genome shotgun (WGS) entry which is preliminary data.</text>
</comment>
<proteinExistence type="predicted"/>
<feature type="compositionally biased region" description="Acidic residues" evidence="1">
    <location>
        <begin position="250"/>
        <end position="262"/>
    </location>
</feature>
<evidence type="ECO:0000313" key="2">
    <source>
        <dbReference type="EMBL" id="CAK9022285.1"/>
    </source>
</evidence>
<dbReference type="EMBL" id="CAXAMM010010087">
    <property type="protein sequence ID" value="CAK9022285.1"/>
    <property type="molecule type" value="Genomic_DNA"/>
</dbReference>
<dbReference type="Proteomes" id="UP001642464">
    <property type="component" value="Unassembled WGS sequence"/>
</dbReference>
<feature type="region of interest" description="Disordered" evidence="1">
    <location>
        <begin position="407"/>
        <end position="426"/>
    </location>
</feature>